<keyword evidence="2" id="KW-1185">Reference proteome</keyword>
<dbReference type="HOGENOM" id="CLU_2464911_0_0_5"/>
<dbReference type="AlphaFoldDB" id="F9Y8R8"/>
<gene>
    <name evidence="1" type="ordered locus">KVU_1398</name>
</gene>
<reference evidence="1 2" key="1">
    <citation type="journal article" date="2011" name="J. Bacteriol.">
        <title>Complete genome sequence of the industrial strain Ketogulonicigenium vulgare WSH-001.</title>
        <authorList>
            <person name="Liu L."/>
            <person name="Li Y."/>
            <person name="Zhang J."/>
            <person name="Zhou Z."/>
            <person name="Liu J."/>
            <person name="Li X."/>
            <person name="Zhou J."/>
            <person name="Du G."/>
            <person name="Wang L."/>
            <person name="Chen J."/>
        </authorList>
    </citation>
    <scope>NUCLEOTIDE SEQUENCE [LARGE SCALE GENOMIC DNA]</scope>
    <source>
        <strain evidence="1 2">WSH-001</strain>
    </source>
</reference>
<dbReference type="OrthoDB" id="9806180at2"/>
<organism evidence="1 2">
    <name type="scientific">Ketogulonicigenium vulgare (strain WSH-001)</name>
    <dbReference type="NCBI Taxonomy" id="759362"/>
    <lineage>
        <taxon>Bacteria</taxon>
        <taxon>Pseudomonadati</taxon>
        <taxon>Pseudomonadota</taxon>
        <taxon>Alphaproteobacteria</taxon>
        <taxon>Rhodobacterales</taxon>
        <taxon>Roseobacteraceae</taxon>
        <taxon>Ketogulonicigenium</taxon>
    </lineage>
</organism>
<proteinExistence type="predicted"/>
<dbReference type="Proteomes" id="UP000000692">
    <property type="component" value="Chromosome"/>
</dbReference>
<evidence type="ECO:0000313" key="1">
    <source>
        <dbReference type="EMBL" id="AEM41237.1"/>
    </source>
</evidence>
<dbReference type="PATRIC" id="fig|759362.5.peg.1448"/>
<protein>
    <submittedName>
        <fullName evidence="1">Uncharacterized protein</fullName>
    </submittedName>
</protein>
<evidence type="ECO:0000313" key="2">
    <source>
        <dbReference type="Proteomes" id="UP000000692"/>
    </source>
</evidence>
<accession>F9Y8R8</accession>
<name>F9Y8R8_KETVW</name>
<dbReference type="EMBL" id="CP002018">
    <property type="protein sequence ID" value="AEM41237.1"/>
    <property type="molecule type" value="Genomic_DNA"/>
</dbReference>
<dbReference type="KEGG" id="kvl:KVU_1398"/>
<sequence length="88" mass="10066">MRLTVWDAGLAFRDHTDPVEKTRQQLLTRRYPVAPKPTEALHRLCTITEEVGPDGFSTNHLIPRRNAARTHTLYIHGGAYVLQLLKPH</sequence>